<accession>A0A183KHQ7</accession>
<dbReference type="Proteomes" id="UP000279833">
    <property type="component" value="Unassembled WGS sequence"/>
</dbReference>
<reference evidence="3" key="1">
    <citation type="submission" date="2016-06" db="UniProtKB">
        <authorList>
            <consortium name="WormBaseParasite"/>
        </authorList>
    </citation>
    <scope>IDENTIFICATION</scope>
</reference>
<dbReference type="WBParaSite" id="SCUD_0001456101-mRNA-1">
    <property type="protein sequence ID" value="SCUD_0001456101-mRNA-1"/>
    <property type="gene ID" value="SCUD_0001456101"/>
</dbReference>
<protein>
    <submittedName>
        <fullName evidence="1 3">Uncharacterized protein</fullName>
    </submittedName>
</protein>
<gene>
    <name evidence="1" type="ORF">SCUD_LOCUS14558</name>
</gene>
<reference evidence="1 2" key="2">
    <citation type="submission" date="2018-11" db="EMBL/GenBank/DDBJ databases">
        <authorList>
            <consortium name="Pathogen Informatics"/>
        </authorList>
    </citation>
    <scope>NUCLEOTIDE SEQUENCE [LARGE SCALE GENOMIC DNA]</scope>
    <source>
        <strain evidence="1">Dakar</strain>
        <strain evidence="2">Dakar, Senegal</strain>
    </source>
</reference>
<evidence type="ECO:0000313" key="2">
    <source>
        <dbReference type="Proteomes" id="UP000279833"/>
    </source>
</evidence>
<name>A0A183KHQ7_9TREM</name>
<dbReference type="EMBL" id="UZAK01036817">
    <property type="protein sequence ID" value="VDP56750.1"/>
    <property type="molecule type" value="Genomic_DNA"/>
</dbReference>
<proteinExistence type="predicted"/>
<sequence>MSYHAEQAKSDDELGECILSTLNSRVSELSAWGSCDHLSNAKRTHINKP</sequence>
<evidence type="ECO:0000313" key="3">
    <source>
        <dbReference type="WBParaSite" id="SCUD_0001456101-mRNA-1"/>
    </source>
</evidence>
<organism evidence="3">
    <name type="scientific">Schistosoma curassoni</name>
    <dbReference type="NCBI Taxonomy" id="6186"/>
    <lineage>
        <taxon>Eukaryota</taxon>
        <taxon>Metazoa</taxon>
        <taxon>Spiralia</taxon>
        <taxon>Lophotrochozoa</taxon>
        <taxon>Platyhelminthes</taxon>
        <taxon>Trematoda</taxon>
        <taxon>Digenea</taxon>
        <taxon>Strigeidida</taxon>
        <taxon>Schistosomatoidea</taxon>
        <taxon>Schistosomatidae</taxon>
        <taxon>Schistosoma</taxon>
    </lineage>
</organism>
<dbReference type="AlphaFoldDB" id="A0A183KHQ7"/>
<keyword evidence="2" id="KW-1185">Reference proteome</keyword>
<evidence type="ECO:0000313" key="1">
    <source>
        <dbReference type="EMBL" id="VDP56750.1"/>
    </source>
</evidence>